<dbReference type="InterPro" id="IPR029063">
    <property type="entry name" value="SAM-dependent_MTases_sf"/>
</dbReference>
<sequence length="97" mass="11102">MTNPPYIPEKEYGLLAPEIFKEPKMALVGAENGLIFYSRLAKGASSLLNPRGKILMEIGWDQGKAVRDIFQKERFLTRVFQDYGGRDRVVYAEFSTR</sequence>
<dbReference type="PANTHER" id="PTHR18895:SF74">
    <property type="entry name" value="MTRF1L RELEASE FACTOR GLUTAMINE METHYLTRANSFERASE"/>
    <property type="match status" value="1"/>
</dbReference>
<dbReference type="PANTHER" id="PTHR18895">
    <property type="entry name" value="HEMK METHYLTRANSFERASE"/>
    <property type="match status" value="1"/>
</dbReference>
<dbReference type="GO" id="GO:0102559">
    <property type="term" value="F:peptide chain release factor N(5)-glutamine methyltransferase activity"/>
    <property type="evidence" value="ECO:0007669"/>
    <property type="project" value="UniProtKB-EC"/>
</dbReference>
<evidence type="ECO:0000313" key="1">
    <source>
        <dbReference type="EMBL" id="MPN54884.1"/>
    </source>
</evidence>
<dbReference type="InterPro" id="IPR050320">
    <property type="entry name" value="N5-glutamine_MTase"/>
</dbReference>
<dbReference type="Gene3D" id="3.40.50.150">
    <property type="entry name" value="Vaccinia Virus protein VP39"/>
    <property type="match status" value="1"/>
</dbReference>
<comment type="caution">
    <text evidence="1">The sequence shown here is derived from an EMBL/GenBank/DDBJ whole genome shotgun (WGS) entry which is preliminary data.</text>
</comment>
<dbReference type="EC" id="2.1.1.297" evidence="1"/>
<keyword evidence="1" id="KW-0808">Transferase</keyword>
<protein>
    <submittedName>
        <fullName evidence="1">Release factor glutamine methyltransferase</fullName>
        <ecNumber evidence="1">2.1.1.297</ecNumber>
    </submittedName>
</protein>
<gene>
    <name evidence="1" type="primary">prmC_60</name>
    <name evidence="1" type="ORF">SDC9_202562</name>
</gene>
<name>A0A645J323_9ZZZZ</name>
<accession>A0A645J323</accession>
<dbReference type="AlphaFoldDB" id="A0A645J323"/>
<dbReference type="EMBL" id="VSSQ01123552">
    <property type="protein sequence ID" value="MPN54884.1"/>
    <property type="molecule type" value="Genomic_DNA"/>
</dbReference>
<keyword evidence="1" id="KW-0489">Methyltransferase</keyword>
<reference evidence="1" key="1">
    <citation type="submission" date="2019-08" db="EMBL/GenBank/DDBJ databases">
        <authorList>
            <person name="Kucharzyk K."/>
            <person name="Murdoch R.W."/>
            <person name="Higgins S."/>
            <person name="Loffler F."/>
        </authorList>
    </citation>
    <scope>NUCLEOTIDE SEQUENCE</scope>
</reference>
<proteinExistence type="predicted"/>
<organism evidence="1">
    <name type="scientific">bioreactor metagenome</name>
    <dbReference type="NCBI Taxonomy" id="1076179"/>
    <lineage>
        <taxon>unclassified sequences</taxon>
        <taxon>metagenomes</taxon>
        <taxon>ecological metagenomes</taxon>
    </lineage>
</organism>
<dbReference type="GO" id="GO:0032259">
    <property type="term" value="P:methylation"/>
    <property type="evidence" value="ECO:0007669"/>
    <property type="project" value="UniProtKB-KW"/>
</dbReference>
<dbReference type="SUPFAM" id="SSF53335">
    <property type="entry name" value="S-adenosyl-L-methionine-dependent methyltransferases"/>
    <property type="match status" value="1"/>
</dbReference>